<dbReference type="InterPro" id="IPR006680">
    <property type="entry name" value="Amidohydro-rel"/>
</dbReference>
<evidence type="ECO:0000259" key="1">
    <source>
        <dbReference type="Pfam" id="PF01979"/>
    </source>
</evidence>
<dbReference type="PANTHER" id="PTHR43135:SF3">
    <property type="entry name" value="ALPHA-D-RIBOSE 1-METHYLPHOSPHONATE 5-TRIPHOSPHATE DIPHOSPHATASE"/>
    <property type="match status" value="1"/>
</dbReference>
<reference evidence="2 3" key="1">
    <citation type="journal article" date="2017" name="New Microbes New Infect">
        <title>Genome sequence of 'Leucobacter massiliensis' sp. nov. isolated from human pharynx after travel to the 2014 Hajj.</title>
        <authorList>
            <person name="Leangapichart T."/>
            <person name="Gautret P."/>
            <person name="Nguyen T.T."/>
            <person name="Armstrong N."/>
            <person name="Rolain J.M."/>
        </authorList>
    </citation>
    <scope>NUCLEOTIDE SEQUENCE [LARGE SCALE GENOMIC DNA]</scope>
    <source>
        <strain evidence="2 3">122RC15</strain>
    </source>
</reference>
<dbReference type="OrthoDB" id="3189065at2"/>
<dbReference type="AlphaFoldDB" id="A0A2S9QNY5"/>
<keyword evidence="3" id="KW-1185">Reference proteome</keyword>
<sequence length="389" mass="39752">MGAGGVRAIRVLDARGGFGAPRRVGWRDGVFALDGLPQADDLDGSGLWLIPGLVDAHLHASWHAFGASEREELDAARTRELTAAGLRRTLAAGFTSARDAGGLDPAELSGIPETERPRIQCAVTLIDRTVADAAGGIGRAVEQALAAGARWVKLVATGGVATAGGSGLDPVFTAAEMRAAVRLAEGAGAGVMVHAWGGEAIDDAVEAGAMSLEHGIFLTDAQAERAAERGVTLVPTLRIYRLVRRMIDRGELPATLRARLDEATGAHPRAVQRARDAGLSIALGTDSGTPQQHGSNAREFDALVSAGLTPGEALLAATRSGAELLGRVAMRSGAPAPSPASAGTVVDGAPADAVILRRDPRLPGALADPDAIAAVVLAGRVLDPAVLRT</sequence>
<dbReference type="Pfam" id="PF01979">
    <property type="entry name" value="Amidohydro_1"/>
    <property type="match status" value="1"/>
</dbReference>
<dbReference type="Gene3D" id="2.30.40.10">
    <property type="entry name" value="Urease, subunit C, domain 1"/>
    <property type="match status" value="1"/>
</dbReference>
<dbReference type="GO" id="GO:0016810">
    <property type="term" value="F:hydrolase activity, acting on carbon-nitrogen (but not peptide) bonds"/>
    <property type="evidence" value="ECO:0007669"/>
    <property type="project" value="InterPro"/>
</dbReference>
<proteinExistence type="predicted"/>
<dbReference type="InterPro" id="IPR051781">
    <property type="entry name" value="Metallo-dep_Hydrolase"/>
</dbReference>
<gene>
    <name evidence="2" type="ORF">B4915_10695</name>
</gene>
<comment type="caution">
    <text evidence="2">The sequence shown here is derived from an EMBL/GenBank/DDBJ whole genome shotgun (WGS) entry which is preliminary data.</text>
</comment>
<dbReference type="Proteomes" id="UP000238650">
    <property type="component" value="Unassembled WGS sequence"/>
</dbReference>
<dbReference type="InterPro" id="IPR011059">
    <property type="entry name" value="Metal-dep_hydrolase_composite"/>
</dbReference>
<organism evidence="2 3">
    <name type="scientific">Leucobacter massiliensis</name>
    <dbReference type="NCBI Taxonomy" id="1686285"/>
    <lineage>
        <taxon>Bacteria</taxon>
        <taxon>Bacillati</taxon>
        <taxon>Actinomycetota</taxon>
        <taxon>Actinomycetes</taxon>
        <taxon>Micrococcales</taxon>
        <taxon>Microbacteriaceae</taxon>
        <taxon>Leucobacter</taxon>
    </lineage>
</organism>
<dbReference type="SUPFAM" id="SSF51556">
    <property type="entry name" value="Metallo-dependent hydrolases"/>
    <property type="match status" value="1"/>
</dbReference>
<name>A0A2S9QNY5_9MICO</name>
<feature type="domain" description="Amidohydrolase-related" evidence="1">
    <location>
        <begin position="49"/>
        <end position="327"/>
    </location>
</feature>
<dbReference type="InterPro" id="IPR032466">
    <property type="entry name" value="Metal_Hydrolase"/>
</dbReference>
<evidence type="ECO:0000313" key="3">
    <source>
        <dbReference type="Proteomes" id="UP000238650"/>
    </source>
</evidence>
<dbReference type="EMBL" id="MWZD01000017">
    <property type="protein sequence ID" value="PRI11300.1"/>
    <property type="molecule type" value="Genomic_DNA"/>
</dbReference>
<dbReference type="Gene3D" id="3.20.20.140">
    <property type="entry name" value="Metal-dependent hydrolases"/>
    <property type="match status" value="1"/>
</dbReference>
<accession>A0A2S9QNY5</accession>
<protein>
    <recommendedName>
        <fullName evidence="1">Amidohydrolase-related domain-containing protein</fullName>
    </recommendedName>
</protein>
<evidence type="ECO:0000313" key="2">
    <source>
        <dbReference type="EMBL" id="PRI11300.1"/>
    </source>
</evidence>
<dbReference type="PANTHER" id="PTHR43135">
    <property type="entry name" value="ALPHA-D-RIBOSE 1-METHYLPHOSPHONATE 5-TRIPHOSPHATE DIPHOSPHATASE"/>
    <property type="match status" value="1"/>
</dbReference>